<dbReference type="RefSeq" id="WP_075133982.1">
    <property type="nucleotide sequence ID" value="NZ_MSIF01000007.1"/>
</dbReference>
<dbReference type="InterPro" id="IPR043504">
    <property type="entry name" value="Peptidase_S1_PA_chymotrypsin"/>
</dbReference>
<feature type="signal peptide" evidence="3">
    <location>
        <begin position="1"/>
        <end position="19"/>
    </location>
</feature>
<dbReference type="InterPro" id="IPR001940">
    <property type="entry name" value="Peptidase_S1C"/>
</dbReference>
<name>A0A7Z0WNE3_9PSEU</name>
<dbReference type="OrthoDB" id="3497273at2"/>
<keyword evidence="2" id="KW-0472">Membrane</keyword>
<dbReference type="PROSITE" id="PS00134">
    <property type="entry name" value="TRYPSIN_HIS"/>
    <property type="match status" value="1"/>
</dbReference>
<evidence type="ECO:0000256" key="3">
    <source>
        <dbReference type="SAM" id="SignalP"/>
    </source>
</evidence>
<protein>
    <recommendedName>
        <fullName evidence="6">Trypsin-like peptidase</fullName>
    </recommendedName>
</protein>
<keyword evidence="2" id="KW-0812">Transmembrane</keyword>
<evidence type="ECO:0000313" key="5">
    <source>
        <dbReference type="Proteomes" id="UP000185696"/>
    </source>
</evidence>
<comment type="caution">
    <text evidence="4">The sequence shown here is derived from an EMBL/GenBank/DDBJ whole genome shotgun (WGS) entry which is preliminary data.</text>
</comment>
<dbReference type="Pfam" id="PF13365">
    <property type="entry name" value="Trypsin_2"/>
    <property type="match status" value="1"/>
</dbReference>
<dbReference type="GO" id="GO:0006508">
    <property type="term" value="P:proteolysis"/>
    <property type="evidence" value="ECO:0007669"/>
    <property type="project" value="InterPro"/>
</dbReference>
<dbReference type="PRINTS" id="PR00834">
    <property type="entry name" value="PROTEASES2C"/>
</dbReference>
<reference evidence="4 5" key="1">
    <citation type="submission" date="2016-12" db="EMBL/GenBank/DDBJ databases">
        <title>The draft genome sequence of Actinophytocola xinjiangensis.</title>
        <authorList>
            <person name="Wang W."/>
            <person name="Yuan L."/>
        </authorList>
    </citation>
    <scope>NUCLEOTIDE SEQUENCE [LARGE SCALE GENOMIC DNA]</scope>
    <source>
        <strain evidence="4 5">CGMCC 4.4663</strain>
    </source>
</reference>
<feature type="chain" id="PRO_5039708855" description="Trypsin-like peptidase" evidence="3">
    <location>
        <begin position="20"/>
        <end position="393"/>
    </location>
</feature>
<evidence type="ECO:0000256" key="2">
    <source>
        <dbReference type="SAM" id="Phobius"/>
    </source>
</evidence>
<organism evidence="4 5">
    <name type="scientific">Actinophytocola xinjiangensis</name>
    <dbReference type="NCBI Taxonomy" id="485602"/>
    <lineage>
        <taxon>Bacteria</taxon>
        <taxon>Bacillati</taxon>
        <taxon>Actinomycetota</taxon>
        <taxon>Actinomycetes</taxon>
        <taxon>Pseudonocardiales</taxon>
        <taxon>Pseudonocardiaceae</taxon>
    </lineage>
</organism>
<keyword evidence="3" id="KW-0732">Signal</keyword>
<evidence type="ECO:0000256" key="1">
    <source>
        <dbReference type="SAM" id="MobiDB-lite"/>
    </source>
</evidence>
<accession>A0A7Z0WNE3</accession>
<keyword evidence="5" id="KW-1185">Reference proteome</keyword>
<dbReference type="Proteomes" id="UP000185696">
    <property type="component" value="Unassembled WGS sequence"/>
</dbReference>
<evidence type="ECO:0000313" key="4">
    <source>
        <dbReference type="EMBL" id="OLF10261.1"/>
    </source>
</evidence>
<dbReference type="InterPro" id="IPR009003">
    <property type="entry name" value="Peptidase_S1_PA"/>
</dbReference>
<dbReference type="InterPro" id="IPR018114">
    <property type="entry name" value="TRYPSIN_HIS"/>
</dbReference>
<sequence>MIRVLAVGAAIALAAGAPASPEERAAAITRPAVVSVEVDWHGWVRDPGTGEVFGGPSGYTATTRCSGVVVAEDGYVVTAGHCVDAGPAGGGGALVDLALAELAGYGRVGDETKARAQLATVAVVEGASAGTPVRRDVRVARIVGTSSPELDVAPATVVDLLPPGEGDVALLRIPREQLAAVEVTTEDALPAGTPVLAVGFPAAVGDATDPGTEPTSKNGQISARRAVSGTPHYEISAAAAPGMSGGPVVDMAGRVIGLVSAAPRGETQPFNLVTASSSIWKALRGHPVRAVPSANDRNFVAGLDRYYDGDYPEAVEYFDAVLAATPAHRQAAEYRRLAAEHGDGGPDVVLLLIIGCATLGVGTAVAGTVLWRRRRIADLPTPPHGLALGVHHD</sequence>
<dbReference type="Gene3D" id="2.40.10.10">
    <property type="entry name" value="Trypsin-like serine proteases"/>
    <property type="match status" value="2"/>
</dbReference>
<feature type="transmembrane region" description="Helical" evidence="2">
    <location>
        <begin position="348"/>
        <end position="371"/>
    </location>
</feature>
<dbReference type="EMBL" id="MSIF01000007">
    <property type="protein sequence ID" value="OLF10261.1"/>
    <property type="molecule type" value="Genomic_DNA"/>
</dbReference>
<dbReference type="PANTHER" id="PTHR43019">
    <property type="entry name" value="SERINE ENDOPROTEASE DEGS"/>
    <property type="match status" value="1"/>
</dbReference>
<keyword evidence="2" id="KW-1133">Transmembrane helix</keyword>
<feature type="region of interest" description="Disordered" evidence="1">
    <location>
        <begin position="206"/>
        <end position="226"/>
    </location>
</feature>
<proteinExistence type="predicted"/>
<gene>
    <name evidence="4" type="ORF">BLA60_17675</name>
</gene>
<dbReference type="PANTHER" id="PTHR43019:SF23">
    <property type="entry name" value="PROTEASE DO-LIKE 5, CHLOROPLASTIC"/>
    <property type="match status" value="1"/>
</dbReference>
<dbReference type="GO" id="GO:0004252">
    <property type="term" value="F:serine-type endopeptidase activity"/>
    <property type="evidence" value="ECO:0007669"/>
    <property type="project" value="InterPro"/>
</dbReference>
<dbReference type="SUPFAM" id="SSF50494">
    <property type="entry name" value="Trypsin-like serine proteases"/>
    <property type="match status" value="1"/>
</dbReference>
<dbReference type="AlphaFoldDB" id="A0A7Z0WNE3"/>
<evidence type="ECO:0008006" key="6">
    <source>
        <dbReference type="Google" id="ProtNLM"/>
    </source>
</evidence>